<dbReference type="PIRSF" id="PIRSF018427">
    <property type="entry name" value="Isopntndiph_ism"/>
    <property type="match status" value="1"/>
</dbReference>
<feature type="binding site" evidence="10">
    <location>
        <position position="88"/>
    </location>
    <ligand>
        <name>Mg(2+)</name>
        <dbReference type="ChEBI" id="CHEBI:18420"/>
    </ligand>
</feature>
<evidence type="ECO:0000313" key="13">
    <source>
        <dbReference type="EMBL" id="ADK68562.1"/>
    </source>
</evidence>
<comment type="catalytic activity">
    <reaction evidence="10">
        <text>isopentenyl diphosphate = dimethylallyl diphosphate</text>
        <dbReference type="Rhea" id="RHEA:23284"/>
        <dbReference type="ChEBI" id="CHEBI:57623"/>
        <dbReference type="ChEBI" id="CHEBI:128769"/>
        <dbReference type="EC" id="5.3.3.2"/>
    </reaction>
</comment>
<dbReference type="HOGENOM" id="CLU_060552_2_1_11"/>
<dbReference type="InterPro" id="IPR000086">
    <property type="entry name" value="NUDIX_hydrolase_dom"/>
</dbReference>
<feature type="active site" evidence="10 11">
    <location>
        <position position="116"/>
    </location>
</feature>
<evidence type="ECO:0000256" key="3">
    <source>
        <dbReference type="ARBA" id="ARBA00012057"/>
    </source>
</evidence>
<dbReference type="STRING" id="633147.Olsu_1461"/>
<keyword evidence="7 10" id="KW-0464">Manganese</keyword>
<dbReference type="NCBIfam" id="NF002995">
    <property type="entry name" value="PRK03759.1"/>
    <property type="match status" value="1"/>
</dbReference>
<comment type="function">
    <text evidence="10">Catalyzes the 1,3-allylic rearrangement of the homoallylic substrate isopentenyl (IPP) to its highly electrophilic allylic isomer, dimethylallyl diphosphate (DMAPP).</text>
</comment>
<evidence type="ECO:0000256" key="5">
    <source>
        <dbReference type="ARBA" id="ARBA00022723"/>
    </source>
</evidence>
<keyword evidence="8 10" id="KW-0414">Isoprene biosynthesis</keyword>
<feature type="binding site" evidence="10">
    <location>
        <position position="28"/>
    </location>
    <ligand>
        <name>Mn(2+)</name>
        <dbReference type="ChEBI" id="CHEBI:29035"/>
    </ligand>
</feature>
<dbReference type="GeneID" id="78512852"/>
<feature type="binding site" evidence="10">
    <location>
        <position position="116"/>
    </location>
    <ligand>
        <name>Mn(2+)</name>
        <dbReference type="ChEBI" id="CHEBI:29035"/>
    </ligand>
</feature>
<dbReference type="HAMAP" id="MF_00202">
    <property type="entry name" value="Idi"/>
    <property type="match status" value="1"/>
</dbReference>
<dbReference type="NCBIfam" id="TIGR02150">
    <property type="entry name" value="IPP_isom_1"/>
    <property type="match status" value="1"/>
</dbReference>
<keyword evidence="6 10" id="KW-0460">Magnesium</keyword>
<comment type="similarity">
    <text evidence="2 10">Belongs to the IPP isomerase type 1 family.</text>
</comment>
<keyword evidence="5 10" id="KW-0479">Metal-binding</keyword>
<dbReference type="Proteomes" id="UP000000333">
    <property type="component" value="Chromosome"/>
</dbReference>
<dbReference type="GO" id="GO:0004452">
    <property type="term" value="F:isopentenyl-diphosphate delta-isomerase activity"/>
    <property type="evidence" value="ECO:0007669"/>
    <property type="project" value="UniProtKB-UniRule"/>
</dbReference>
<dbReference type="KEGG" id="ols:Olsu_1461"/>
<dbReference type="PANTHER" id="PTHR10885">
    <property type="entry name" value="ISOPENTENYL-DIPHOSPHATE DELTA-ISOMERASE"/>
    <property type="match status" value="1"/>
</dbReference>
<proteinExistence type="inferred from homology"/>
<evidence type="ECO:0000256" key="6">
    <source>
        <dbReference type="ARBA" id="ARBA00022842"/>
    </source>
</evidence>
<dbReference type="InterPro" id="IPR015797">
    <property type="entry name" value="NUDIX_hydrolase-like_dom_sf"/>
</dbReference>
<sequence>MVDDSSGRLVLVDLADRELGFCEKLPCHQKGLLHRAFSVFLFDGNKVLMTQRSLCKYHSGGLWTNSCCSHPRVGEGLDEAVARRLYEELGISGVTCREAGHYCYRATFDNGIVEYEYDHIFVGDYAGPLSLDPTEAMDARWVDAAHVARDVRKRPETFTAWLPGVLPIAFAAQAVRW</sequence>
<dbReference type="CDD" id="cd02885">
    <property type="entry name" value="NUDIX_IPP_Isomerase"/>
    <property type="match status" value="1"/>
</dbReference>
<evidence type="ECO:0000259" key="12">
    <source>
        <dbReference type="PROSITE" id="PS51462"/>
    </source>
</evidence>
<dbReference type="EMBL" id="CP002106">
    <property type="protein sequence ID" value="ADK68562.1"/>
    <property type="molecule type" value="Genomic_DNA"/>
</dbReference>
<dbReference type="InterPro" id="IPR011876">
    <property type="entry name" value="IsopentenylPP_isomerase_typ1"/>
</dbReference>
<evidence type="ECO:0000256" key="4">
    <source>
        <dbReference type="ARBA" id="ARBA00022490"/>
    </source>
</evidence>
<evidence type="ECO:0000313" key="14">
    <source>
        <dbReference type="Proteomes" id="UP000000333"/>
    </source>
</evidence>
<evidence type="ECO:0000256" key="9">
    <source>
        <dbReference type="ARBA" id="ARBA00023235"/>
    </source>
</evidence>
<comment type="pathway">
    <text evidence="1 10">Isoprenoid biosynthesis; dimethylallyl diphosphate biosynthesis; dimethylallyl diphosphate from isopentenyl diphosphate: step 1/1.</text>
</comment>
<dbReference type="EC" id="5.3.3.2" evidence="3 10"/>
<dbReference type="GO" id="GO:0050992">
    <property type="term" value="P:dimethylallyl diphosphate biosynthetic process"/>
    <property type="evidence" value="ECO:0007669"/>
    <property type="project" value="UniProtKB-UniRule"/>
</dbReference>
<feature type="domain" description="Nudix hydrolase" evidence="12">
    <location>
        <begin position="32"/>
        <end position="164"/>
    </location>
</feature>
<evidence type="ECO:0000256" key="11">
    <source>
        <dbReference type="PIRSR" id="PIRSR018427-1"/>
    </source>
</evidence>
<dbReference type="GO" id="GO:0005737">
    <property type="term" value="C:cytoplasm"/>
    <property type="evidence" value="ECO:0007669"/>
    <property type="project" value="UniProtKB-SubCell"/>
</dbReference>
<dbReference type="SUPFAM" id="SSF55811">
    <property type="entry name" value="Nudix"/>
    <property type="match status" value="1"/>
</dbReference>
<evidence type="ECO:0000256" key="7">
    <source>
        <dbReference type="ARBA" id="ARBA00023211"/>
    </source>
</evidence>
<protein>
    <recommendedName>
        <fullName evidence="3 10">Isopentenyl-diphosphate Delta-isomerase</fullName>
        <shortName evidence="10">IPP isomerase</shortName>
        <ecNumber evidence="3 10">5.3.3.2</ecNumber>
    </recommendedName>
    <alternativeName>
        <fullName evidence="10">IPP:DMAPP isomerase</fullName>
    </alternativeName>
    <alternativeName>
        <fullName evidence="10">Isopentenyl pyrophosphate isomerase</fullName>
    </alternativeName>
</protein>
<feature type="binding site" evidence="10">
    <location>
        <position position="114"/>
    </location>
    <ligand>
        <name>Mn(2+)</name>
        <dbReference type="ChEBI" id="CHEBI:29035"/>
    </ligand>
</feature>
<dbReference type="GO" id="GO:0009240">
    <property type="term" value="P:isopentenyl diphosphate biosynthetic process"/>
    <property type="evidence" value="ECO:0007669"/>
    <property type="project" value="TreeGrafter"/>
</dbReference>
<evidence type="ECO:0000256" key="1">
    <source>
        <dbReference type="ARBA" id="ARBA00004826"/>
    </source>
</evidence>
<keyword evidence="4 10" id="KW-0963">Cytoplasm</keyword>
<keyword evidence="9 10" id="KW-0413">Isomerase</keyword>
<dbReference type="PROSITE" id="PS51462">
    <property type="entry name" value="NUDIX"/>
    <property type="match status" value="1"/>
</dbReference>
<dbReference type="PANTHER" id="PTHR10885:SF0">
    <property type="entry name" value="ISOPENTENYL-DIPHOSPHATE DELTA-ISOMERASE"/>
    <property type="match status" value="1"/>
</dbReference>
<feature type="binding site" evidence="10">
    <location>
        <position position="34"/>
    </location>
    <ligand>
        <name>Mn(2+)</name>
        <dbReference type="ChEBI" id="CHEBI:29035"/>
    </ligand>
</feature>
<dbReference type="InterPro" id="IPR056375">
    <property type="entry name" value="Idi_bact"/>
</dbReference>
<organism evidence="13 14">
    <name type="scientific">Olsenella uli (strain ATCC 49627 / DSM 7084 / CCUG 31166 / CIP 109912 / JCM 12494 / LMG 11480 / NCIMB 702895 / VPI D76D-27C)</name>
    <name type="common">Lactobacillus uli</name>
    <dbReference type="NCBI Taxonomy" id="633147"/>
    <lineage>
        <taxon>Bacteria</taxon>
        <taxon>Bacillati</taxon>
        <taxon>Actinomycetota</taxon>
        <taxon>Coriobacteriia</taxon>
        <taxon>Coriobacteriales</taxon>
        <taxon>Atopobiaceae</taxon>
        <taxon>Olsenella</taxon>
    </lineage>
</organism>
<evidence type="ECO:0000256" key="2">
    <source>
        <dbReference type="ARBA" id="ARBA00007579"/>
    </source>
</evidence>
<dbReference type="GO" id="GO:0046872">
    <property type="term" value="F:metal ion binding"/>
    <property type="evidence" value="ECO:0007669"/>
    <property type="project" value="UniProtKB-KW"/>
</dbReference>
<keyword evidence="14" id="KW-1185">Reference proteome</keyword>
<feature type="active site" evidence="10 11">
    <location>
        <position position="68"/>
    </location>
</feature>
<dbReference type="RefSeq" id="WP_013252314.1">
    <property type="nucleotide sequence ID" value="NC_014363.1"/>
</dbReference>
<comment type="cofactor">
    <cofactor evidence="10">
        <name>Mn(2+)</name>
        <dbReference type="ChEBI" id="CHEBI:29035"/>
    </cofactor>
    <text evidence="10">Binds 1 Mn(2+) ion per subunit.</text>
</comment>
<name>E1QWQ9_OLSUV</name>
<dbReference type="PATRIC" id="fig|633147.7.peg.61"/>
<dbReference type="Gene3D" id="3.90.79.10">
    <property type="entry name" value="Nucleoside Triphosphate Pyrophosphohydrolase"/>
    <property type="match status" value="1"/>
</dbReference>
<dbReference type="UniPathway" id="UPA00059">
    <property type="reaction ID" value="UER00104"/>
</dbReference>
<dbReference type="AlphaFoldDB" id="E1QWQ9"/>
<gene>
    <name evidence="10" type="primary">idi</name>
    <name evidence="13" type="ordered locus">Olsu_1461</name>
</gene>
<dbReference type="eggNOG" id="COG1443">
    <property type="taxonomic scope" value="Bacteria"/>
</dbReference>
<dbReference type="Pfam" id="PF00293">
    <property type="entry name" value="NUDIX"/>
    <property type="match status" value="1"/>
</dbReference>
<dbReference type="OrthoDB" id="9809458at2"/>
<evidence type="ECO:0000256" key="10">
    <source>
        <dbReference type="HAMAP-Rule" id="MF_00202"/>
    </source>
</evidence>
<comment type="cofactor">
    <cofactor evidence="10">
        <name>Mg(2+)</name>
        <dbReference type="ChEBI" id="CHEBI:18420"/>
    </cofactor>
    <text evidence="10">Binds 1 Mg(2+) ion per subunit. The magnesium ion binds only when substrate is bound.</text>
</comment>
<feature type="binding site" evidence="10">
    <location>
        <position position="70"/>
    </location>
    <ligand>
        <name>Mn(2+)</name>
        <dbReference type="ChEBI" id="CHEBI:29035"/>
    </ligand>
</feature>
<evidence type="ECO:0000256" key="8">
    <source>
        <dbReference type="ARBA" id="ARBA00023229"/>
    </source>
</evidence>
<accession>E1QWQ9</accession>
<comment type="subcellular location">
    <subcellularLocation>
        <location evidence="10">Cytoplasm</location>
    </subcellularLocation>
</comment>
<reference evidence="13 14" key="1">
    <citation type="journal article" date="2010" name="Stand. Genomic Sci.">
        <title>Complete genome sequence of Olsenella uli type strain (VPI D76D-27C).</title>
        <authorList>
            <person name="Goker M."/>
            <person name="Held B."/>
            <person name="Lucas S."/>
            <person name="Nolan M."/>
            <person name="Yasawong M."/>
            <person name="Glavina Del Rio T."/>
            <person name="Tice H."/>
            <person name="Cheng J.F."/>
            <person name="Bruce D."/>
            <person name="Detter J.C."/>
            <person name="Tapia R."/>
            <person name="Han C."/>
            <person name="Goodwin L."/>
            <person name="Pitluck S."/>
            <person name="Liolios K."/>
            <person name="Ivanova N."/>
            <person name="Mavromatis K."/>
            <person name="Mikhailova N."/>
            <person name="Pati A."/>
            <person name="Chen A."/>
            <person name="Palaniappan K."/>
            <person name="Land M."/>
            <person name="Hauser L."/>
            <person name="Chang Y.J."/>
            <person name="Jeffries C.D."/>
            <person name="Rohde M."/>
            <person name="Sikorski J."/>
            <person name="Pukall R."/>
            <person name="Woyke T."/>
            <person name="Bristow J."/>
            <person name="Eisen J.A."/>
            <person name="Markowitz V."/>
            <person name="Hugenholtz P."/>
            <person name="Kyrpides N.C."/>
            <person name="Klenk H.P."/>
            <person name="Lapidus A."/>
        </authorList>
    </citation>
    <scope>NUCLEOTIDE SEQUENCE [LARGE SCALE GENOMIC DNA]</scope>
    <source>
        <strain evidence="14">ATCC 49627 / DSM 7084 / CIP 109912 / JCM 12494 / NCIMB 702895 / VPI D76D-27C</strain>
    </source>
</reference>